<evidence type="ECO:0000256" key="1">
    <source>
        <dbReference type="SAM" id="MobiDB-lite"/>
    </source>
</evidence>
<dbReference type="Pfam" id="PF00651">
    <property type="entry name" value="BTB"/>
    <property type="match status" value="1"/>
</dbReference>
<dbReference type="CDD" id="cd18186">
    <property type="entry name" value="BTB_POZ_ZBTB_KLHL-like"/>
    <property type="match status" value="1"/>
</dbReference>
<protein>
    <recommendedName>
        <fullName evidence="2">BTB domain-containing protein</fullName>
    </recommendedName>
</protein>
<dbReference type="InterPro" id="IPR000210">
    <property type="entry name" value="BTB/POZ_dom"/>
</dbReference>
<feature type="region of interest" description="Disordered" evidence="1">
    <location>
        <begin position="1"/>
        <end position="30"/>
    </location>
</feature>
<dbReference type="OrthoDB" id="3217871at2759"/>
<dbReference type="AlphaFoldDB" id="A0A8K0XRI7"/>
<proteinExistence type="predicted"/>
<dbReference type="InterPro" id="IPR011333">
    <property type="entry name" value="SKP1/BTB/POZ_sf"/>
</dbReference>
<reference evidence="3" key="1">
    <citation type="journal article" date="2021" name="New Phytol.">
        <title>Evolutionary innovations through gain and loss of genes in the ectomycorrhizal Boletales.</title>
        <authorList>
            <person name="Wu G."/>
            <person name="Miyauchi S."/>
            <person name="Morin E."/>
            <person name="Kuo A."/>
            <person name="Drula E."/>
            <person name="Varga T."/>
            <person name="Kohler A."/>
            <person name="Feng B."/>
            <person name="Cao Y."/>
            <person name="Lipzen A."/>
            <person name="Daum C."/>
            <person name="Hundley H."/>
            <person name="Pangilinan J."/>
            <person name="Johnson J."/>
            <person name="Barry K."/>
            <person name="LaButti K."/>
            <person name="Ng V."/>
            <person name="Ahrendt S."/>
            <person name="Min B."/>
            <person name="Choi I.G."/>
            <person name="Park H."/>
            <person name="Plett J.M."/>
            <person name="Magnuson J."/>
            <person name="Spatafora J.W."/>
            <person name="Nagy L.G."/>
            <person name="Henrissat B."/>
            <person name="Grigoriev I.V."/>
            <person name="Yang Z.L."/>
            <person name="Xu J."/>
            <person name="Martin F.M."/>
        </authorList>
    </citation>
    <scope>NUCLEOTIDE SEQUENCE</scope>
    <source>
        <strain evidence="3">KKN 215</strain>
    </source>
</reference>
<feature type="domain" description="BTB" evidence="2">
    <location>
        <begin position="45"/>
        <end position="110"/>
    </location>
</feature>
<dbReference type="Gene3D" id="3.30.710.10">
    <property type="entry name" value="Potassium Channel Kv1.1, Chain A"/>
    <property type="match status" value="1"/>
</dbReference>
<accession>A0A8K0XRI7</accession>
<sequence>MADARPSKRPRSEADDQSPETADNGPICATSSGFRSRGDIWFEDGNVVLVAQDGTGFRVHQSILAANSDIFRDMFTIPQPEDREMVEGCPSYYFESRRITFEVLSAMLRLGSKYQIQHLRDDAVKRLGSIFPTSLVAFRNYFTNFGGFSNRKDADGCTSRNPFISIDMEHRDCLAMLNIAQRLQLDHMLPQIYYLLALLPNRDLVRGYEDNAGNYWRLSINELQIVLDGQVALRRRTALLLQFIQLRSPSPSCLAESFCTSILAT</sequence>
<dbReference type="Proteomes" id="UP000813824">
    <property type="component" value="Unassembled WGS sequence"/>
</dbReference>
<dbReference type="SUPFAM" id="SSF54695">
    <property type="entry name" value="POZ domain"/>
    <property type="match status" value="1"/>
</dbReference>
<name>A0A8K0XRI7_9AGAR</name>
<organism evidence="3 4">
    <name type="scientific">Cristinia sonorae</name>
    <dbReference type="NCBI Taxonomy" id="1940300"/>
    <lineage>
        <taxon>Eukaryota</taxon>
        <taxon>Fungi</taxon>
        <taxon>Dikarya</taxon>
        <taxon>Basidiomycota</taxon>
        <taxon>Agaricomycotina</taxon>
        <taxon>Agaricomycetes</taxon>
        <taxon>Agaricomycetidae</taxon>
        <taxon>Agaricales</taxon>
        <taxon>Pleurotineae</taxon>
        <taxon>Stephanosporaceae</taxon>
        <taxon>Cristinia</taxon>
    </lineage>
</organism>
<evidence type="ECO:0000313" key="4">
    <source>
        <dbReference type="Proteomes" id="UP000813824"/>
    </source>
</evidence>
<evidence type="ECO:0000259" key="2">
    <source>
        <dbReference type="PROSITE" id="PS50097"/>
    </source>
</evidence>
<dbReference type="PROSITE" id="PS50097">
    <property type="entry name" value="BTB"/>
    <property type="match status" value="1"/>
</dbReference>
<evidence type="ECO:0000313" key="3">
    <source>
        <dbReference type="EMBL" id="KAH8101867.1"/>
    </source>
</evidence>
<keyword evidence="4" id="KW-1185">Reference proteome</keyword>
<dbReference type="EMBL" id="JAEVFJ010000011">
    <property type="protein sequence ID" value="KAH8101867.1"/>
    <property type="molecule type" value="Genomic_DNA"/>
</dbReference>
<comment type="caution">
    <text evidence="3">The sequence shown here is derived from an EMBL/GenBank/DDBJ whole genome shotgun (WGS) entry which is preliminary data.</text>
</comment>
<gene>
    <name evidence="3" type="ORF">BXZ70DRAFT_1017995</name>
</gene>